<feature type="transmembrane region" description="Helical" evidence="2">
    <location>
        <begin position="291"/>
        <end position="318"/>
    </location>
</feature>
<evidence type="ECO:0000259" key="3">
    <source>
        <dbReference type="Pfam" id="PF04024"/>
    </source>
</evidence>
<evidence type="ECO:0000313" key="4">
    <source>
        <dbReference type="EMBL" id="TYD00045.1"/>
    </source>
</evidence>
<protein>
    <submittedName>
        <fullName evidence="4">PspC domain-containing protein</fullName>
    </submittedName>
</protein>
<feature type="region of interest" description="Disordered" evidence="1">
    <location>
        <begin position="159"/>
        <end position="227"/>
    </location>
</feature>
<accession>A0A5D0XT67</accession>
<dbReference type="EMBL" id="VSLD01000001">
    <property type="protein sequence ID" value="TYD00045.1"/>
    <property type="molecule type" value="Genomic_DNA"/>
</dbReference>
<feature type="compositionally biased region" description="Low complexity" evidence="1">
    <location>
        <begin position="195"/>
        <end position="208"/>
    </location>
</feature>
<feature type="transmembrane region" description="Helical" evidence="2">
    <location>
        <begin position="234"/>
        <end position="252"/>
    </location>
</feature>
<evidence type="ECO:0000313" key="5">
    <source>
        <dbReference type="Proteomes" id="UP000323410"/>
    </source>
</evidence>
<comment type="caution">
    <text evidence="4">The sequence shown here is derived from an EMBL/GenBank/DDBJ whole genome shotgun (WGS) entry which is preliminary data.</text>
</comment>
<feature type="domain" description="Phage shock protein PspC N-terminal" evidence="3">
    <location>
        <begin position="40"/>
        <end position="90"/>
    </location>
</feature>
<keyword evidence="2" id="KW-0472">Membrane</keyword>
<dbReference type="OrthoDB" id="7359894at2"/>
<evidence type="ECO:0000256" key="1">
    <source>
        <dbReference type="SAM" id="MobiDB-lite"/>
    </source>
</evidence>
<name>A0A5D0XT67_9MICC</name>
<reference evidence="4 5" key="1">
    <citation type="submission" date="2019-08" db="EMBL/GenBank/DDBJ databases">
        <title>Genone of Arthrobacter echini P9.</title>
        <authorList>
            <person name="Bowman J.P."/>
        </authorList>
    </citation>
    <scope>NUCLEOTIDE SEQUENCE [LARGE SCALE GENOMIC DNA]</scope>
    <source>
        <strain evidence="4 5">P9</strain>
    </source>
</reference>
<feature type="transmembrane region" description="Helical" evidence="2">
    <location>
        <begin position="134"/>
        <end position="153"/>
    </location>
</feature>
<dbReference type="Proteomes" id="UP000323410">
    <property type="component" value="Unassembled WGS sequence"/>
</dbReference>
<feature type="transmembrane region" description="Helical" evidence="2">
    <location>
        <begin position="66"/>
        <end position="88"/>
    </location>
</feature>
<feature type="transmembrane region" description="Helical" evidence="2">
    <location>
        <begin position="100"/>
        <end position="122"/>
    </location>
</feature>
<dbReference type="AlphaFoldDB" id="A0A5D0XT67"/>
<keyword evidence="5" id="KW-1185">Reference proteome</keyword>
<organism evidence="4 5">
    <name type="scientific">Arthrobacter echini</name>
    <dbReference type="NCBI Taxonomy" id="1529066"/>
    <lineage>
        <taxon>Bacteria</taxon>
        <taxon>Bacillati</taxon>
        <taxon>Actinomycetota</taxon>
        <taxon>Actinomycetes</taxon>
        <taxon>Micrococcales</taxon>
        <taxon>Micrococcaceae</taxon>
        <taxon>Arthrobacter</taxon>
    </lineage>
</organism>
<feature type="transmembrane region" description="Helical" evidence="2">
    <location>
        <begin position="264"/>
        <end position="284"/>
    </location>
</feature>
<sequence length="460" mass="47115">MNPSPGGPAEHREPDHADQEHLPASSAFFRWIRGLHIIRTQDRWVAGVAGGVARRTGLDLALVRGLIVVLVIFGGVGVLLYGIAWALLPEPDGRIHVEQAGRGSWTTGLTGATVLVGLGLLRPDAPILGDGGSGLLWALFWVGAVVLFVYWIINRSGRSGPRPGGPDVEDAAPGYQPTAPREDVPPTYPLPYQPGQGAWAGSSFASSGDTPIEPQRQRLAPLPRRRPVRPPGSVTALLVGGAITVSALVLALDYTGVLRFADAPVVALATAAIILALAVIALGVRGRTSGLVGATAAVATIGALVASLVVVSGTLALAQQTIARPGSSEAAAQGYSNLAAASTIDLTGLPTPERDLVVPVNSLASEVTVRVPEDVAVEIRGEMPLSSVSVRGPDTTARLVDGDVGALDLGRDEVTPDTSGPAIVLDLGGALSDVTIVRVPDAVDPGGPALVDPTPTGETP</sequence>
<keyword evidence="2" id="KW-0812">Transmembrane</keyword>
<dbReference type="InterPro" id="IPR007168">
    <property type="entry name" value="Phageshock_PspC_N"/>
</dbReference>
<gene>
    <name evidence="4" type="ORF">FQ377_00810</name>
</gene>
<keyword evidence="2" id="KW-1133">Transmembrane helix</keyword>
<evidence type="ECO:0000256" key="2">
    <source>
        <dbReference type="SAM" id="Phobius"/>
    </source>
</evidence>
<dbReference type="RefSeq" id="WP_148599352.1">
    <property type="nucleotide sequence ID" value="NZ_VSLD01000001.1"/>
</dbReference>
<dbReference type="Pfam" id="PF04024">
    <property type="entry name" value="PspC"/>
    <property type="match status" value="1"/>
</dbReference>
<proteinExistence type="predicted"/>